<dbReference type="PRINTS" id="PR00364">
    <property type="entry name" value="DISEASERSIST"/>
</dbReference>
<dbReference type="InterPro" id="IPR044974">
    <property type="entry name" value="Disease_R_plants"/>
</dbReference>
<sequence length="181" mass="20659">MYHKPSIRELLLDIAKQVGLQKGKFKDPIEANLIAYLRGKRYLVFLDDIWYTKTWDAIKFGFPSNPKIGSRIVFTSRNTSVGRYIGGESSLPLLQPLNQENSWKLFSKMVMTSEGNTMDLLQELEYLGKQIVEKCGGIPLAIVVTEGMLRERELSVQAWSLVLKSIGQEEKHDEFSKVFSI</sequence>
<name>A0ABD3AWQ8_9GENT</name>
<gene>
    <name evidence="3" type="ORF">ACH5RR_004105</name>
</gene>
<organism evidence="3 4">
    <name type="scientific">Cinchona calisaya</name>
    <dbReference type="NCBI Taxonomy" id="153742"/>
    <lineage>
        <taxon>Eukaryota</taxon>
        <taxon>Viridiplantae</taxon>
        <taxon>Streptophyta</taxon>
        <taxon>Embryophyta</taxon>
        <taxon>Tracheophyta</taxon>
        <taxon>Spermatophyta</taxon>
        <taxon>Magnoliopsida</taxon>
        <taxon>eudicotyledons</taxon>
        <taxon>Gunneridae</taxon>
        <taxon>Pentapetalae</taxon>
        <taxon>asterids</taxon>
        <taxon>lamiids</taxon>
        <taxon>Gentianales</taxon>
        <taxon>Rubiaceae</taxon>
        <taxon>Cinchonoideae</taxon>
        <taxon>Cinchoneae</taxon>
        <taxon>Cinchona</taxon>
    </lineage>
</organism>
<dbReference type="Proteomes" id="UP001630127">
    <property type="component" value="Unassembled WGS sequence"/>
</dbReference>
<dbReference type="Gene3D" id="1.10.8.430">
    <property type="entry name" value="Helical domain of apoptotic protease-activating factors"/>
    <property type="match status" value="1"/>
</dbReference>
<dbReference type="SUPFAM" id="SSF52540">
    <property type="entry name" value="P-loop containing nucleoside triphosphate hydrolases"/>
    <property type="match status" value="1"/>
</dbReference>
<reference evidence="3 4" key="1">
    <citation type="submission" date="2024-11" db="EMBL/GenBank/DDBJ databases">
        <title>A near-complete genome assembly of Cinchona calisaya.</title>
        <authorList>
            <person name="Lian D.C."/>
            <person name="Zhao X.W."/>
            <person name="Wei L."/>
        </authorList>
    </citation>
    <scope>NUCLEOTIDE SEQUENCE [LARGE SCALE GENOMIC DNA]</scope>
    <source>
        <tissue evidence="3">Nenye</tissue>
    </source>
</reference>
<dbReference type="PANTHER" id="PTHR23155">
    <property type="entry name" value="DISEASE RESISTANCE PROTEIN RP"/>
    <property type="match status" value="1"/>
</dbReference>
<feature type="domain" description="NB-ARC" evidence="2">
    <location>
        <begin position="6"/>
        <end position="113"/>
    </location>
</feature>
<keyword evidence="4" id="KW-1185">Reference proteome</keyword>
<proteinExistence type="predicted"/>
<comment type="caution">
    <text evidence="3">The sequence shown here is derived from an EMBL/GenBank/DDBJ whole genome shotgun (WGS) entry which is preliminary data.</text>
</comment>
<evidence type="ECO:0000313" key="3">
    <source>
        <dbReference type="EMBL" id="KAL3535644.1"/>
    </source>
</evidence>
<protein>
    <recommendedName>
        <fullName evidence="2">NB-ARC domain-containing protein</fullName>
    </recommendedName>
</protein>
<evidence type="ECO:0000256" key="1">
    <source>
        <dbReference type="ARBA" id="ARBA00022614"/>
    </source>
</evidence>
<keyword evidence="1" id="KW-0433">Leucine-rich repeat</keyword>
<dbReference type="InterPro" id="IPR002182">
    <property type="entry name" value="NB-ARC"/>
</dbReference>
<evidence type="ECO:0000259" key="2">
    <source>
        <dbReference type="Pfam" id="PF00931"/>
    </source>
</evidence>
<dbReference type="InterPro" id="IPR042197">
    <property type="entry name" value="Apaf_helical"/>
</dbReference>
<dbReference type="PANTHER" id="PTHR23155:SF1238">
    <property type="entry name" value="TOMV SUSCEPTIBLE PROTEIN TM-2"/>
    <property type="match status" value="1"/>
</dbReference>
<dbReference type="EMBL" id="JBJUIK010000002">
    <property type="protein sequence ID" value="KAL3535644.1"/>
    <property type="molecule type" value="Genomic_DNA"/>
</dbReference>
<accession>A0ABD3AWQ8</accession>
<dbReference type="InterPro" id="IPR027417">
    <property type="entry name" value="P-loop_NTPase"/>
</dbReference>
<dbReference type="AlphaFoldDB" id="A0ABD3AWQ8"/>
<dbReference type="Pfam" id="PF00931">
    <property type="entry name" value="NB-ARC"/>
    <property type="match status" value="1"/>
</dbReference>
<evidence type="ECO:0000313" key="4">
    <source>
        <dbReference type="Proteomes" id="UP001630127"/>
    </source>
</evidence>
<dbReference type="Gene3D" id="3.40.50.300">
    <property type="entry name" value="P-loop containing nucleotide triphosphate hydrolases"/>
    <property type="match status" value="1"/>
</dbReference>